<comment type="similarity">
    <text evidence="1">Belongs to the universal stress protein A family.</text>
</comment>
<protein>
    <submittedName>
        <fullName evidence="4">Nucleotide-binding universal stress UspA family protein</fullName>
    </submittedName>
    <submittedName>
        <fullName evidence="3">Universal stress protein</fullName>
    </submittedName>
</protein>
<evidence type="ECO:0000256" key="1">
    <source>
        <dbReference type="ARBA" id="ARBA00008791"/>
    </source>
</evidence>
<accession>A0A7W7MUY0</accession>
<organism evidence="4 5">
    <name type="scientific">Actinomadura livida</name>
    <dbReference type="NCBI Taxonomy" id="79909"/>
    <lineage>
        <taxon>Bacteria</taxon>
        <taxon>Bacillati</taxon>
        <taxon>Actinomycetota</taxon>
        <taxon>Actinomycetes</taxon>
        <taxon>Streptosporangiales</taxon>
        <taxon>Thermomonosporaceae</taxon>
        <taxon>Actinomadura</taxon>
    </lineage>
</organism>
<dbReference type="InterPro" id="IPR014729">
    <property type="entry name" value="Rossmann-like_a/b/a_fold"/>
</dbReference>
<dbReference type="PANTHER" id="PTHR46268">
    <property type="entry name" value="STRESS RESPONSE PROTEIN NHAX"/>
    <property type="match status" value="1"/>
</dbReference>
<dbReference type="RefSeq" id="WP_184879106.1">
    <property type="nucleotide sequence ID" value="NZ_BAAAHD010000001.1"/>
</dbReference>
<reference evidence="3 6" key="1">
    <citation type="journal article" date="2019" name="Int. J. Syst. Evol. Microbiol.">
        <title>The Global Catalogue of Microorganisms (GCM) 10K type strain sequencing project: providing services to taxonomists for standard genome sequencing and annotation.</title>
        <authorList>
            <consortium name="The Broad Institute Genomics Platform"/>
            <consortium name="The Broad Institute Genome Sequencing Center for Infectious Disease"/>
            <person name="Wu L."/>
            <person name="Ma J."/>
        </authorList>
    </citation>
    <scope>NUCLEOTIDE SEQUENCE [LARGE SCALE GENOMIC DNA]</scope>
    <source>
        <strain evidence="3 6">JCM 10667</strain>
    </source>
</reference>
<evidence type="ECO:0000259" key="2">
    <source>
        <dbReference type="Pfam" id="PF00582"/>
    </source>
</evidence>
<dbReference type="AlphaFoldDB" id="A0A7W7MUY0"/>
<reference evidence="3" key="3">
    <citation type="submission" date="2023-12" db="EMBL/GenBank/DDBJ databases">
        <authorList>
            <person name="Sun Q."/>
            <person name="Inoue M."/>
        </authorList>
    </citation>
    <scope>NUCLEOTIDE SEQUENCE</scope>
    <source>
        <strain evidence="3">JCM 10667</strain>
    </source>
</reference>
<dbReference type="Pfam" id="PF00582">
    <property type="entry name" value="Usp"/>
    <property type="match status" value="2"/>
</dbReference>
<dbReference type="InterPro" id="IPR006015">
    <property type="entry name" value="Universal_stress_UspA"/>
</dbReference>
<dbReference type="Gene3D" id="3.40.50.620">
    <property type="entry name" value="HUPs"/>
    <property type="match status" value="2"/>
</dbReference>
<feature type="domain" description="UspA" evidence="2">
    <location>
        <begin position="150"/>
        <end position="285"/>
    </location>
</feature>
<feature type="domain" description="UspA" evidence="2">
    <location>
        <begin position="11"/>
        <end position="141"/>
    </location>
</feature>
<dbReference type="InterPro" id="IPR006016">
    <property type="entry name" value="UspA"/>
</dbReference>
<evidence type="ECO:0000313" key="3">
    <source>
        <dbReference type="EMBL" id="GAA0545571.1"/>
    </source>
</evidence>
<proteinExistence type="inferred from homology"/>
<keyword evidence="6" id="KW-1185">Reference proteome</keyword>
<evidence type="ECO:0000313" key="6">
    <source>
        <dbReference type="Proteomes" id="UP001501427"/>
    </source>
</evidence>
<dbReference type="PRINTS" id="PR01438">
    <property type="entry name" value="UNVRSLSTRESS"/>
</dbReference>
<evidence type="ECO:0000313" key="4">
    <source>
        <dbReference type="EMBL" id="MBB4772056.1"/>
    </source>
</evidence>
<dbReference type="SUPFAM" id="SSF52402">
    <property type="entry name" value="Adenine nucleotide alpha hydrolases-like"/>
    <property type="match status" value="2"/>
</dbReference>
<dbReference type="CDD" id="cd00293">
    <property type="entry name" value="USP-like"/>
    <property type="match status" value="1"/>
</dbReference>
<sequence length="295" mass="31943">MVALRRAQRPNILLGYDGTEENEPALRWAVEEARLRGLDLVMCYCWRWPYPQEHVDTAVQSVFQRVGENILREGAGRAAELGTSVRVCTVLRREPVSETLVHESDDAELIVIGSHERHRLPAGSTAVQLPARTRRPVIAVRGDAGPRGSVVAGVDGSAGADAALGFAIEEAALRDGELLVVHGAWEPGAVPEAELSLFTDEERLYRTRAAMLDEAVHPWTRRYPNVRVRTSVQLERPREALLDAASEADLLVLGDRGTGGVDPLLLGATSSAMLHHAPCTVAIVPEPGSAARRAA</sequence>
<comment type="caution">
    <text evidence="4">The sequence shown here is derived from an EMBL/GenBank/DDBJ whole genome shotgun (WGS) entry which is preliminary data.</text>
</comment>
<dbReference type="Proteomes" id="UP000549343">
    <property type="component" value="Unassembled WGS sequence"/>
</dbReference>
<dbReference type="PANTHER" id="PTHR46268:SF6">
    <property type="entry name" value="UNIVERSAL STRESS PROTEIN UP12"/>
    <property type="match status" value="1"/>
</dbReference>
<dbReference type="Proteomes" id="UP001501427">
    <property type="component" value="Unassembled WGS sequence"/>
</dbReference>
<reference evidence="4 5" key="2">
    <citation type="submission" date="2020-08" db="EMBL/GenBank/DDBJ databases">
        <title>Sequencing the genomes of 1000 actinobacteria strains.</title>
        <authorList>
            <person name="Klenk H.-P."/>
        </authorList>
    </citation>
    <scope>NUCLEOTIDE SEQUENCE [LARGE SCALE GENOMIC DNA]</scope>
    <source>
        <strain evidence="4 5">DSM 44772</strain>
    </source>
</reference>
<dbReference type="EMBL" id="BAAAHD010000001">
    <property type="protein sequence ID" value="GAA0545571.1"/>
    <property type="molecule type" value="Genomic_DNA"/>
</dbReference>
<evidence type="ECO:0000313" key="5">
    <source>
        <dbReference type="Proteomes" id="UP000549343"/>
    </source>
</evidence>
<gene>
    <name evidence="4" type="ORF">F4557_000474</name>
    <name evidence="3" type="ORF">GCM10009546_04560</name>
</gene>
<name>A0A7W7MUY0_9ACTN</name>
<dbReference type="EMBL" id="JACHMV010000001">
    <property type="protein sequence ID" value="MBB4772056.1"/>
    <property type="molecule type" value="Genomic_DNA"/>
</dbReference>